<protein>
    <submittedName>
        <fullName evidence="2">Uncharacterized protein</fullName>
    </submittedName>
</protein>
<dbReference type="EMBL" id="JAQOSK010000022">
    <property type="protein sequence ID" value="MDC2960371.1"/>
    <property type="molecule type" value="Genomic_DNA"/>
</dbReference>
<evidence type="ECO:0000313" key="3">
    <source>
        <dbReference type="Proteomes" id="UP001221328"/>
    </source>
</evidence>
<evidence type="ECO:0000256" key="1">
    <source>
        <dbReference type="SAM" id="MobiDB-lite"/>
    </source>
</evidence>
<name>A0ABT5G6Y8_9ACTN</name>
<sequence>MTPEIIGLVERRLPSGGLLTVADAVHRYRHRDGRPDPTGGLPTPGHRPGEIEEIGTMTNNTPQPSAARPVLQRWLTGASPTHPALVMEAASGTNPAVLVGLDALETTAAALDTTAAGDPRWRRKIAEFGQLTSMGQLLEMRAEFALALALADAGIAYELGDTKIVNPDFLLTRSGAVWAGVEVTARAPQSINELVERVEAISGGRFDVDLAFDRYPSRLQPDVADQAAAAVRTQAEALGTGSPTVAEVIRVEDPKNAGAVEITVQVCPGNGAVGWEVTAGILDGPLGAAEYAAFEAGRGAQKAAQGRSLGGAPVLLAVDVSRYGAAWMRPGAVWAARLAACEYFTPDYPFAGLAVMRQSLDQPGLIDIGVGLSPHLTAADRQVLEDLCTTLGWPCA</sequence>
<comment type="caution">
    <text evidence="2">The sequence shown here is derived from an EMBL/GenBank/DDBJ whole genome shotgun (WGS) entry which is preliminary data.</text>
</comment>
<dbReference type="Proteomes" id="UP001221328">
    <property type="component" value="Unassembled WGS sequence"/>
</dbReference>
<accession>A0ABT5G6Y8</accession>
<reference evidence="2 3" key="1">
    <citation type="journal article" date="2015" name="Int. J. Syst. Evol. Microbiol.">
        <title>Streptomyces gilvifuscus sp. nov., an actinomycete that produces antibacterial compounds isolated from soil.</title>
        <authorList>
            <person name="Nguyen T.M."/>
            <person name="Kim J."/>
        </authorList>
    </citation>
    <scope>NUCLEOTIDE SEQUENCE [LARGE SCALE GENOMIC DNA]</scope>
    <source>
        <strain evidence="2 3">T113</strain>
    </source>
</reference>
<organism evidence="2 3">
    <name type="scientific">Streptomyces gilvifuscus</name>
    <dbReference type="NCBI Taxonomy" id="1550617"/>
    <lineage>
        <taxon>Bacteria</taxon>
        <taxon>Bacillati</taxon>
        <taxon>Actinomycetota</taxon>
        <taxon>Actinomycetes</taxon>
        <taxon>Kitasatosporales</taxon>
        <taxon>Streptomycetaceae</taxon>
        <taxon>Streptomyces</taxon>
    </lineage>
</organism>
<proteinExistence type="predicted"/>
<feature type="region of interest" description="Disordered" evidence="1">
    <location>
        <begin position="29"/>
        <end position="65"/>
    </location>
</feature>
<evidence type="ECO:0000313" key="2">
    <source>
        <dbReference type="EMBL" id="MDC2960371.1"/>
    </source>
</evidence>
<keyword evidence="3" id="KW-1185">Reference proteome</keyword>
<gene>
    <name evidence="2" type="ORF">PO587_38695</name>
</gene>
<dbReference type="RefSeq" id="WP_272178519.1">
    <property type="nucleotide sequence ID" value="NZ_JAQOSK010000022.1"/>
</dbReference>